<accession>A0ACC1T540</accession>
<keyword evidence="2" id="KW-1185">Reference proteome</keyword>
<gene>
    <name evidence="1" type="ORF">NM688_g3636</name>
</gene>
<evidence type="ECO:0000313" key="2">
    <source>
        <dbReference type="Proteomes" id="UP001148662"/>
    </source>
</evidence>
<comment type="caution">
    <text evidence="1">The sequence shown here is derived from an EMBL/GenBank/DDBJ whole genome shotgun (WGS) entry which is preliminary data.</text>
</comment>
<organism evidence="1 2">
    <name type="scientific">Phlebia brevispora</name>
    <dbReference type="NCBI Taxonomy" id="194682"/>
    <lineage>
        <taxon>Eukaryota</taxon>
        <taxon>Fungi</taxon>
        <taxon>Dikarya</taxon>
        <taxon>Basidiomycota</taxon>
        <taxon>Agaricomycotina</taxon>
        <taxon>Agaricomycetes</taxon>
        <taxon>Polyporales</taxon>
        <taxon>Meruliaceae</taxon>
        <taxon>Phlebia</taxon>
    </lineage>
</organism>
<protein>
    <submittedName>
        <fullName evidence="1">Uncharacterized protein</fullName>
    </submittedName>
</protein>
<name>A0ACC1T540_9APHY</name>
<dbReference type="EMBL" id="JANHOG010000544">
    <property type="protein sequence ID" value="KAJ3553398.1"/>
    <property type="molecule type" value="Genomic_DNA"/>
</dbReference>
<dbReference type="Proteomes" id="UP001148662">
    <property type="component" value="Unassembled WGS sequence"/>
</dbReference>
<reference evidence="1" key="1">
    <citation type="submission" date="2022-07" db="EMBL/GenBank/DDBJ databases">
        <title>Genome Sequence of Phlebia brevispora.</title>
        <authorList>
            <person name="Buettner E."/>
        </authorList>
    </citation>
    <scope>NUCLEOTIDE SEQUENCE</scope>
    <source>
        <strain evidence="1">MPL23</strain>
    </source>
</reference>
<evidence type="ECO:0000313" key="1">
    <source>
        <dbReference type="EMBL" id="KAJ3553398.1"/>
    </source>
</evidence>
<proteinExistence type="predicted"/>
<sequence length="352" mass="38610">MVNCQVHGACRIPPLMLAVTTPSAPPDLTPLYTTRYLAAVGVTAFVYYVVLSFGKEIDMIWRRKKWDTSNVCFMWNRYSSLAGLIFGAYRAYTPRTPAELPLRNLFAVTSGLHSSFSNSPRYRSRLSGANPHPSCKASYVAVTSVAIIAIGTSHAFLAMWMWARWEHQRGAKLAMWTAFAVTFAGLFASFVLGAKSIYDSASYASAFNVCVLSKNPKALMGVWISTLTFDVVTVALLIINAFAQPYRQRAQIVERVKRDGVVCFIIIIVGSLVMLVISVAAGTNGTFEAAFIVWSCDAIVVSWLVLEVPSPDAVVEDLGKLPSDVYELGVRKGGSGTPSLYPQEYQRVVTPF</sequence>